<gene>
    <name evidence="1" type="ORF">A2U01_0101881</name>
</gene>
<dbReference type="EMBL" id="LXQA010999476">
    <property type="protein sequence ID" value="MCI80610.1"/>
    <property type="molecule type" value="Genomic_DNA"/>
</dbReference>
<dbReference type="Proteomes" id="UP000265520">
    <property type="component" value="Unassembled WGS sequence"/>
</dbReference>
<protein>
    <submittedName>
        <fullName evidence="1">Uncharacterized protein</fullName>
    </submittedName>
</protein>
<proteinExistence type="predicted"/>
<organism evidence="1 2">
    <name type="scientific">Trifolium medium</name>
    <dbReference type="NCBI Taxonomy" id="97028"/>
    <lineage>
        <taxon>Eukaryota</taxon>
        <taxon>Viridiplantae</taxon>
        <taxon>Streptophyta</taxon>
        <taxon>Embryophyta</taxon>
        <taxon>Tracheophyta</taxon>
        <taxon>Spermatophyta</taxon>
        <taxon>Magnoliopsida</taxon>
        <taxon>eudicotyledons</taxon>
        <taxon>Gunneridae</taxon>
        <taxon>Pentapetalae</taxon>
        <taxon>rosids</taxon>
        <taxon>fabids</taxon>
        <taxon>Fabales</taxon>
        <taxon>Fabaceae</taxon>
        <taxon>Papilionoideae</taxon>
        <taxon>50 kb inversion clade</taxon>
        <taxon>NPAAA clade</taxon>
        <taxon>Hologalegina</taxon>
        <taxon>IRL clade</taxon>
        <taxon>Trifolieae</taxon>
        <taxon>Trifolium</taxon>
    </lineage>
</organism>
<evidence type="ECO:0000313" key="1">
    <source>
        <dbReference type="EMBL" id="MCI80610.1"/>
    </source>
</evidence>
<feature type="non-terminal residue" evidence="1">
    <location>
        <position position="36"/>
    </location>
</feature>
<name>A0A392V2H8_9FABA</name>
<comment type="caution">
    <text evidence="1">The sequence shown here is derived from an EMBL/GenBank/DDBJ whole genome shotgun (WGS) entry which is preliminary data.</text>
</comment>
<evidence type="ECO:0000313" key="2">
    <source>
        <dbReference type="Proteomes" id="UP000265520"/>
    </source>
</evidence>
<dbReference type="AlphaFoldDB" id="A0A392V2H8"/>
<sequence length="36" mass="3901">MGEGKRVKQGGATEEEGMRERLSVTEIGKARIRVAA</sequence>
<reference evidence="1 2" key="1">
    <citation type="journal article" date="2018" name="Front. Plant Sci.">
        <title>Red Clover (Trifolium pratense) and Zigzag Clover (T. medium) - A Picture of Genomic Similarities and Differences.</title>
        <authorList>
            <person name="Dluhosova J."/>
            <person name="Istvanek J."/>
            <person name="Nedelnik J."/>
            <person name="Repkova J."/>
        </authorList>
    </citation>
    <scope>NUCLEOTIDE SEQUENCE [LARGE SCALE GENOMIC DNA]</scope>
    <source>
        <strain evidence="2">cv. 10/8</strain>
        <tissue evidence="1">Leaf</tissue>
    </source>
</reference>
<accession>A0A392V2H8</accession>
<keyword evidence="2" id="KW-1185">Reference proteome</keyword>